<sequence>MHRQIRANRSGHRLFNNENLASTCGVTSILNGALFNSGDARWHTNNQTRFGQVPTLMNFLNEVSKHAFGRVEVGDDTVLERADSDDIARGATDHALGFRANRQDAAGVVVDGDDRWLI</sequence>
<reference evidence="1" key="1">
    <citation type="submission" date="2020-05" db="EMBL/GenBank/DDBJ databases">
        <authorList>
            <person name="Chiriac C."/>
            <person name="Salcher M."/>
            <person name="Ghai R."/>
            <person name="Kavagutti S V."/>
        </authorList>
    </citation>
    <scope>NUCLEOTIDE SEQUENCE</scope>
</reference>
<proteinExistence type="predicted"/>
<dbReference type="EMBL" id="CAEZXZ010000139">
    <property type="protein sequence ID" value="CAB4709438.1"/>
    <property type="molecule type" value="Genomic_DNA"/>
</dbReference>
<name>A0A6J6QKN0_9ZZZZ</name>
<accession>A0A6J6QKN0</accession>
<evidence type="ECO:0000313" key="1">
    <source>
        <dbReference type="EMBL" id="CAB4709438.1"/>
    </source>
</evidence>
<gene>
    <name evidence="1" type="ORF">UFOPK2625_00929</name>
</gene>
<protein>
    <submittedName>
        <fullName evidence="1">Unannotated protein</fullName>
    </submittedName>
</protein>
<organism evidence="1">
    <name type="scientific">freshwater metagenome</name>
    <dbReference type="NCBI Taxonomy" id="449393"/>
    <lineage>
        <taxon>unclassified sequences</taxon>
        <taxon>metagenomes</taxon>
        <taxon>ecological metagenomes</taxon>
    </lineage>
</organism>
<dbReference type="AlphaFoldDB" id="A0A6J6QKN0"/>